<dbReference type="EMBL" id="FXYE01000001">
    <property type="protein sequence ID" value="SMX31932.1"/>
    <property type="molecule type" value="Genomic_DNA"/>
</dbReference>
<dbReference type="SUPFAM" id="SSF46955">
    <property type="entry name" value="Putative DNA-binding domain"/>
    <property type="match status" value="1"/>
</dbReference>
<reference evidence="3" key="1">
    <citation type="submission" date="2017-05" db="EMBL/GenBank/DDBJ databases">
        <authorList>
            <person name="Rodrigo-Torres L."/>
            <person name="Arahal R. D."/>
            <person name="Lucena T."/>
        </authorList>
    </citation>
    <scope>NUCLEOTIDE SEQUENCE [LARGE SCALE GENOMIC DNA]</scope>
    <source>
        <strain evidence="3">CECT 8621</strain>
    </source>
</reference>
<feature type="domain" description="Helix-turn-helix" evidence="1">
    <location>
        <begin position="49"/>
        <end position="100"/>
    </location>
</feature>
<sequence length="108" mass="12556">MSLHHRSNKGMIPKLSVRDLEEIREIIESCLDKLTETVDSECREATPEYLTTPEVAALTKYKKATLEAMRSKRQGPPYYRQGYNVRYRSDEVRAWMEANREDGDMIAS</sequence>
<evidence type="ECO:0000313" key="2">
    <source>
        <dbReference type="EMBL" id="SMX31932.1"/>
    </source>
</evidence>
<proteinExistence type="predicted"/>
<protein>
    <submittedName>
        <fullName evidence="2">Helix-turn-helix domain protein</fullName>
    </submittedName>
</protein>
<organism evidence="2 3">
    <name type="scientific">Actibacterium lipolyticum</name>
    <dbReference type="NCBI Taxonomy" id="1524263"/>
    <lineage>
        <taxon>Bacteria</taxon>
        <taxon>Pseudomonadati</taxon>
        <taxon>Pseudomonadota</taxon>
        <taxon>Alphaproteobacteria</taxon>
        <taxon>Rhodobacterales</taxon>
        <taxon>Roseobacteraceae</taxon>
        <taxon>Actibacterium</taxon>
    </lineage>
</organism>
<gene>
    <name evidence="2" type="ORF">COL8621_00654</name>
</gene>
<accession>A0A238JQ02</accession>
<evidence type="ECO:0000313" key="3">
    <source>
        <dbReference type="Proteomes" id="UP000202922"/>
    </source>
</evidence>
<dbReference type="Proteomes" id="UP000202922">
    <property type="component" value="Unassembled WGS sequence"/>
</dbReference>
<keyword evidence="3" id="KW-1185">Reference proteome</keyword>
<evidence type="ECO:0000259" key="1">
    <source>
        <dbReference type="Pfam" id="PF12728"/>
    </source>
</evidence>
<dbReference type="Pfam" id="PF12728">
    <property type="entry name" value="HTH_17"/>
    <property type="match status" value="1"/>
</dbReference>
<dbReference type="AlphaFoldDB" id="A0A238JQ02"/>
<dbReference type="InterPro" id="IPR009061">
    <property type="entry name" value="DNA-bd_dom_put_sf"/>
</dbReference>
<dbReference type="InterPro" id="IPR041657">
    <property type="entry name" value="HTH_17"/>
</dbReference>
<name>A0A238JQ02_9RHOB</name>